<accession>A0A1R2AXN7</accession>
<feature type="transmembrane region" description="Helical" evidence="1">
    <location>
        <begin position="147"/>
        <end position="165"/>
    </location>
</feature>
<evidence type="ECO:0000313" key="3">
    <source>
        <dbReference type="Proteomes" id="UP000187209"/>
    </source>
</evidence>
<keyword evidence="3" id="KW-1185">Reference proteome</keyword>
<comment type="caution">
    <text evidence="2">The sequence shown here is derived from an EMBL/GenBank/DDBJ whole genome shotgun (WGS) entry which is preliminary data.</text>
</comment>
<feature type="transmembrane region" description="Helical" evidence="1">
    <location>
        <begin position="108"/>
        <end position="127"/>
    </location>
</feature>
<feature type="transmembrane region" description="Helical" evidence="1">
    <location>
        <begin position="78"/>
        <end position="96"/>
    </location>
</feature>
<keyword evidence="1" id="KW-0472">Membrane</keyword>
<gene>
    <name evidence="2" type="ORF">SteCoe_33190</name>
</gene>
<protein>
    <recommendedName>
        <fullName evidence="4">Transmembrane protein</fullName>
    </recommendedName>
</protein>
<dbReference type="Proteomes" id="UP000187209">
    <property type="component" value="Unassembled WGS sequence"/>
</dbReference>
<reference evidence="2 3" key="1">
    <citation type="submission" date="2016-11" db="EMBL/GenBank/DDBJ databases">
        <title>The macronuclear genome of Stentor coeruleus: a giant cell with tiny introns.</title>
        <authorList>
            <person name="Slabodnick M."/>
            <person name="Ruby J.G."/>
            <person name="Reiff S.B."/>
            <person name="Swart E.C."/>
            <person name="Gosai S."/>
            <person name="Prabakaran S."/>
            <person name="Witkowska E."/>
            <person name="Larue G.E."/>
            <person name="Fisher S."/>
            <person name="Freeman R.M."/>
            <person name="Gunawardena J."/>
            <person name="Chu W."/>
            <person name="Stover N.A."/>
            <person name="Gregory B.D."/>
            <person name="Nowacki M."/>
            <person name="Derisi J."/>
            <person name="Roy S.W."/>
            <person name="Marshall W.F."/>
            <person name="Sood P."/>
        </authorList>
    </citation>
    <scope>NUCLEOTIDE SEQUENCE [LARGE SCALE GENOMIC DNA]</scope>
    <source>
        <strain evidence="2">WM001</strain>
    </source>
</reference>
<keyword evidence="1" id="KW-1133">Transmembrane helix</keyword>
<keyword evidence="1" id="KW-0812">Transmembrane</keyword>
<evidence type="ECO:0008006" key="4">
    <source>
        <dbReference type="Google" id="ProtNLM"/>
    </source>
</evidence>
<proteinExistence type="predicted"/>
<evidence type="ECO:0000256" key="1">
    <source>
        <dbReference type="SAM" id="Phobius"/>
    </source>
</evidence>
<feature type="transmembrane region" description="Helical" evidence="1">
    <location>
        <begin position="34"/>
        <end position="58"/>
    </location>
</feature>
<evidence type="ECO:0000313" key="2">
    <source>
        <dbReference type="EMBL" id="OMJ69150.1"/>
    </source>
</evidence>
<dbReference type="EMBL" id="MPUH01001233">
    <property type="protein sequence ID" value="OMJ69150.1"/>
    <property type="molecule type" value="Genomic_DNA"/>
</dbReference>
<name>A0A1R2AXN7_9CILI</name>
<organism evidence="2 3">
    <name type="scientific">Stentor coeruleus</name>
    <dbReference type="NCBI Taxonomy" id="5963"/>
    <lineage>
        <taxon>Eukaryota</taxon>
        <taxon>Sar</taxon>
        <taxon>Alveolata</taxon>
        <taxon>Ciliophora</taxon>
        <taxon>Postciliodesmatophora</taxon>
        <taxon>Heterotrichea</taxon>
        <taxon>Heterotrichida</taxon>
        <taxon>Stentoridae</taxon>
        <taxon>Stentor</taxon>
    </lineage>
</organism>
<dbReference type="AlphaFoldDB" id="A0A1R2AXN7"/>
<sequence length="202" mass="23113">MFSGTTISYHRMQASNDQLTASIFQLHIENFTKILNLMATLFFVFFGASIVFDMINFFGGDSQDFDTELAVRMILKQLINMLGVITAIFCIIAVGLQSRGSSLKFTKMITVFSWLYVIYIAVCSFLWVGENHDEMKEDYGLSKVDLIYYIVCLLLVLMLFLKFFISKSRQYHSIVTQAILENTKQVLKNASVDGPLRFDNLN</sequence>